<dbReference type="CDD" id="cd00801">
    <property type="entry name" value="INT_P4_C"/>
    <property type="match status" value="1"/>
</dbReference>
<dbReference type="GO" id="GO:0015074">
    <property type="term" value="P:DNA integration"/>
    <property type="evidence" value="ECO:0007669"/>
    <property type="project" value="UniProtKB-KW"/>
</dbReference>
<gene>
    <name evidence="8" type="ORF">SAMN05444853_1137</name>
</gene>
<feature type="domain" description="Tyr recombinase" evidence="6">
    <location>
        <begin position="104"/>
        <end position="278"/>
    </location>
</feature>
<dbReference type="InterPro" id="IPR013762">
    <property type="entry name" value="Integrase-like_cat_sf"/>
</dbReference>
<dbReference type="Pfam" id="PF00589">
    <property type="entry name" value="Phage_integrase"/>
    <property type="match status" value="1"/>
</dbReference>
<dbReference type="Gene3D" id="1.10.150.130">
    <property type="match status" value="1"/>
</dbReference>
<evidence type="ECO:0000259" key="6">
    <source>
        <dbReference type="PROSITE" id="PS51898"/>
    </source>
</evidence>
<sequence>MLFNELYDQWLDLYKQKVKQKTYDNTVSAFENHILPIFGTLEVEEITSLYVLEAMQELSHKSIYLTNRLLQQIVRIYNFGRVLGYVKHNPAMGITEFLPSVKHINHPHLHFSQFQSFVKYLDATKESTAKDALFMIVYTSLRLSEVICSEWSEIDFKNKRWTIPAHRMKTGVEHTIPISKPMRLILRRLQKKKKNNYIFFNERNANEHVPAHRVRYLIERSRFYGKQTIHGIRHVFSTYANDQRYNADVIEAQLSHKQKGVRAVYNKSIYLDDRRKMMEHWGRKIDSFRLNS</sequence>
<keyword evidence="2" id="KW-0229">DNA integration</keyword>
<comment type="similarity">
    <text evidence="1">Belongs to the 'phage' integrase family.</text>
</comment>
<dbReference type="InterPro" id="IPR004107">
    <property type="entry name" value="Integrase_SAM-like_N"/>
</dbReference>
<keyword evidence="3 5" id="KW-0238">DNA-binding</keyword>
<dbReference type="AlphaFoldDB" id="A0A1H7XJW3"/>
<dbReference type="InterPro" id="IPR050808">
    <property type="entry name" value="Phage_Integrase"/>
</dbReference>
<evidence type="ECO:0000256" key="1">
    <source>
        <dbReference type="ARBA" id="ARBA00008857"/>
    </source>
</evidence>
<dbReference type="STRING" id="97481.SAMN05444853_1137"/>
<proteinExistence type="inferred from homology"/>
<dbReference type="PANTHER" id="PTHR30629">
    <property type="entry name" value="PROPHAGE INTEGRASE"/>
    <property type="match status" value="1"/>
</dbReference>
<reference evidence="9" key="1">
    <citation type="submission" date="2016-10" db="EMBL/GenBank/DDBJ databases">
        <authorList>
            <person name="Varghese N."/>
            <person name="Submissions S."/>
        </authorList>
    </citation>
    <scope>NUCLEOTIDE SEQUENCE [LARGE SCALE GENOMIC DNA]</scope>
    <source>
        <strain evidence="9">DSM 24204</strain>
    </source>
</reference>
<dbReference type="PANTHER" id="PTHR30629:SF2">
    <property type="entry name" value="PROPHAGE INTEGRASE INTS-RELATED"/>
    <property type="match status" value="1"/>
</dbReference>
<dbReference type="InterPro" id="IPR002104">
    <property type="entry name" value="Integrase_catalytic"/>
</dbReference>
<evidence type="ECO:0000256" key="3">
    <source>
        <dbReference type="ARBA" id="ARBA00023125"/>
    </source>
</evidence>
<dbReference type="GO" id="GO:0006310">
    <property type="term" value="P:DNA recombination"/>
    <property type="evidence" value="ECO:0007669"/>
    <property type="project" value="UniProtKB-KW"/>
</dbReference>
<organism evidence="8 9">
    <name type="scientific">Phocoenobacter skyensis</name>
    <dbReference type="NCBI Taxonomy" id="97481"/>
    <lineage>
        <taxon>Bacteria</taxon>
        <taxon>Pseudomonadati</taxon>
        <taxon>Pseudomonadota</taxon>
        <taxon>Gammaproteobacteria</taxon>
        <taxon>Pasteurellales</taxon>
        <taxon>Pasteurellaceae</taxon>
        <taxon>Phocoenobacter</taxon>
    </lineage>
</organism>
<dbReference type="InterPro" id="IPR044068">
    <property type="entry name" value="CB"/>
</dbReference>
<evidence type="ECO:0000256" key="4">
    <source>
        <dbReference type="ARBA" id="ARBA00023172"/>
    </source>
</evidence>
<keyword evidence="4" id="KW-0233">DNA recombination</keyword>
<evidence type="ECO:0000259" key="7">
    <source>
        <dbReference type="PROSITE" id="PS51900"/>
    </source>
</evidence>
<dbReference type="Gene3D" id="1.10.443.10">
    <property type="entry name" value="Intergrase catalytic core"/>
    <property type="match status" value="1"/>
</dbReference>
<dbReference type="GO" id="GO:0003677">
    <property type="term" value="F:DNA binding"/>
    <property type="evidence" value="ECO:0007669"/>
    <property type="project" value="UniProtKB-UniRule"/>
</dbReference>
<dbReference type="SUPFAM" id="SSF56349">
    <property type="entry name" value="DNA breaking-rejoining enzymes"/>
    <property type="match status" value="1"/>
</dbReference>
<dbReference type="PROSITE" id="PS51898">
    <property type="entry name" value="TYR_RECOMBINASE"/>
    <property type="match status" value="1"/>
</dbReference>
<dbReference type="EMBL" id="FOBN01000013">
    <property type="protein sequence ID" value="SEM33955.1"/>
    <property type="molecule type" value="Genomic_DNA"/>
</dbReference>
<dbReference type="OrthoDB" id="9795573at2"/>
<evidence type="ECO:0000256" key="2">
    <source>
        <dbReference type="ARBA" id="ARBA00022908"/>
    </source>
</evidence>
<dbReference type="GeneID" id="83544522"/>
<dbReference type="Proteomes" id="UP000198883">
    <property type="component" value="Unassembled WGS sequence"/>
</dbReference>
<evidence type="ECO:0000313" key="8">
    <source>
        <dbReference type="EMBL" id="SEM33955.1"/>
    </source>
</evidence>
<dbReference type="InterPro" id="IPR011010">
    <property type="entry name" value="DNA_brk_join_enz"/>
</dbReference>
<dbReference type="InterPro" id="IPR010998">
    <property type="entry name" value="Integrase_recombinase_N"/>
</dbReference>
<accession>A0A1H7XJW3</accession>
<evidence type="ECO:0000313" key="9">
    <source>
        <dbReference type="Proteomes" id="UP000198883"/>
    </source>
</evidence>
<protein>
    <submittedName>
        <fullName evidence="8">Integrase</fullName>
    </submittedName>
</protein>
<dbReference type="RefSeq" id="WP_090921876.1">
    <property type="nucleotide sequence ID" value="NZ_CP016180.1"/>
</dbReference>
<feature type="domain" description="Core-binding (CB)" evidence="7">
    <location>
        <begin position="1"/>
        <end position="78"/>
    </location>
</feature>
<dbReference type="Pfam" id="PF14659">
    <property type="entry name" value="Phage_int_SAM_3"/>
    <property type="match status" value="1"/>
</dbReference>
<evidence type="ECO:0000256" key="5">
    <source>
        <dbReference type="PROSITE-ProRule" id="PRU01248"/>
    </source>
</evidence>
<name>A0A1H7XJW3_9PAST</name>
<dbReference type="PROSITE" id="PS51900">
    <property type="entry name" value="CB"/>
    <property type="match status" value="1"/>
</dbReference>